<name>A0ACD3RVL8_LARCR</name>
<dbReference type="Proteomes" id="UP000793456">
    <property type="component" value="Chromosome I"/>
</dbReference>
<evidence type="ECO:0000313" key="2">
    <source>
        <dbReference type="Proteomes" id="UP000793456"/>
    </source>
</evidence>
<sequence length="1511" mass="166111">MSADDFQTKYASVMESMLKSAVAETTKLFETMVDELKAEISRIKKENEDLKSRCSRVESARSRPTDSAGSEPPPGPNDGSEKRDTATQCDLVPFHMMLVEQCQPLRHSSLHNQKQLSSYEGMEYILQDHNYDTHGEGDSQMGLLLVKQEWASGTDHEGPLINKVCSTREIPLPQRHGDTQLALEPRLLGTYSSLQGGQNQSSEPEHSFVISLAAIKDDLEEESDVIQKTSEVGSRVESEKYQMVFAQHQSEAGFLEKEKPSVVHQQCRREGKTSENEQTDGMHSAEKLLAQPVPLNKGEACDELKNCVAEVDSSSQPDMPVRRKRGRPPKKAKRLQQNEILKSPSSDVPIVQEVQKSSMIRVEEVEVSSANDTAKITSQTSSPVQSKESSSMITLSVKESRRCSFKKAKLSESQQPSLDIKEGVIRAPSTKVSSAVETQYTAPAESPQAPSVQPRERCTSVTLQDAMLLVEAMNQSMEENTHEAAGNLRIPTPTNEAQPHINVVRPKQQHAVSLSNTTTSFIPPSTAPTQTSVQSLQQHRPHCLITPVASSRQSNTVPHRIILLQRSLLMPHNTASQTSAQLPTVMATVSVENNSTLPGSTVAGLPPKTPSSVPQKTAGLTLASKDPQSLSLLYPKVKIIIPRHKSPVTEKKNQSQNIHVRAQKSDNTSCYKKSPIQTASVSETLNAHTETCPSLSIPVGLVPSSVSSQTFEQKRTVVVRLNKLRFPISIKESVLVSEWPTNRSSDCLSILKGGSTHEKSSSEVISKQPSEICPDFKETSLSVSVNTSQISEEPNDVQKKTSVSLENCTTLRVSPTSGYVLTSAPSKELEQVFEKSTIAIHMTEPSAVSGIAGECTSDLDKEIRIAAQDCALPNEGPIEEKLSDALLHLTSITSKDTSDPHFQMTKTQFLAQLAVAPVTQDQEQVSSNDCVNTRPSCAETNISNKKRLQKTSLLAQLRSHVQTHLQAKRTGTNPEPCTETETQTETWTLSSKKPRLEGDHLYSKNATCDAILLCPNNPGAAEDVTFLKETTNDLTPISSRGSELYENDVNPSRTVSESSVSSSMSKATSEFTHVSPRRSNRDAAATLKVTTNYSVRPRRTSSTRDIANSKMTKAGGSPNNTKTTPLRPNRTSLRRESASPKKTKSTSVSPRPSSLSKNGTSPNGDSSRKSRETTSVKKHRLSQDGTSSKLRVVIAKLGKTGAAKTIAKNKNSNQSKVQNGAKTSQLAENPASCEALRKCTAKAVWIPPTPTNKTPPAGGKRSGHSPIKTETVSPKSPDDTLVYPHSVSLHPIPVKAPPVVSPLQPLSVIGRRLLKNQCGECGRVLSSSAALESHVRLHAGWRPFSCKLCGKGFTDSKGLKRHGRVHRNGRIHICQQCGKGFVYRFGLTKHLQSVHRRIKPYVCQICNKGFFTKIDVEAHIRMHTGEKPFHCNLCDKKFTRRVELNVHLRWHNGEKRHWCPYCGKGFLDFNNMKRHKYIHTGEKPHSCPHCPKHFTQSGHLKKHVKNVHKIL</sequence>
<evidence type="ECO:0000313" key="1">
    <source>
        <dbReference type="EMBL" id="TMS23691.1"/>
    </source>
</evidence>
<reference evidence="1" key="1">
    <citation type="submission" date="2018-11" db="EMBL/GenBank/DDBJ databases">
        <title>The sequence and de novo assembly of Larimichthys crocea genome using PacBio and Hi-C technologies.</title>
        <authorList>
            <person name="Xu P."/>
            <person name="Chen B."/>
            <person name="Zhou Z."/>
            <person name="Ke Q."/>
            <person name="Wu Y."/>
            <person name="Bai H."/>
            <person name="Pu F."/>
        </authorList>
    </citation>
    <scope>NUCLEOTIDE SEQUENCE</scope>
    <source>
        <tissue evidence="1">Muscle</tissue>
    </source>
</reference>
<keyword evidence="2" id="KW-1185">Reference proteome</keyword>
<accession>A0ACD3RVL8</accession>
<comment type="caution">
    <text evidence="1">The sequence shown here is derived from an EMBL/GenBank/DDBJ whole genome shotgun (WGS) entry which is preliminary data.</text>
</comment>
<dbReference type="EMBL" id="CM011674">
    <property type="protein sequence ID" value="TMS23691.1"/>
    <property type="molecule type" value="Genomic_DNA"/>
</dbReference>
<protein>
    <submittedName>
        <fullName evidence="1">Uncharacterized protein</fullName>
    </submittedName>
</protein>
<proteinExistence type="predicted"/>
<gene>
    <name evidence="1" type="ORF">E3U43_008997</name>
</gene>
<organism evidence="1 2">
    <name type="scientific">Larimichthys crocea</name>
    <name type="common">Large yellow croaker</name>
    <name type="synonym">Pseudosciaena crocea</name>
    <dbReference type="NCBI Taxonomy" id="215358"/>
    <lineage>
        <taxon>Eukaryota</taxon>
        <taxon>Metazoa</taxon>
        <taxon>Chordata</taxon>
        <taxon>Craniata</taxon>
        <taxon>Vertebrata</taxon>
        <taxon>Euteleostomi</taxon>
        <taxon>Actinopterygii</taxon>
        <taxon>Neopterygii</taxon>
        <taxon>Teleostei</taxon>
        <taxon>Neoteleostei</taxon>
        <taxon>Acanthomorphata</taxon>
        <taxon>Eupercaria</taxon>
        <taxon>Sciaenidae</taxon>
        <taxon>Larimichthys</taxon>
    </lineage>
</organism>